<dbReference type="STRING" id="1794912.AXX12_15445"/>
<comment type="caution">
    <text evidence="1">The sequence shown here is derived from an EMBL/GenBank/DDBJ whole genome shotgun (WGS) entry which is preliminary data.</text>
</comment>
<keyword evidence="1" id="KW-0489">Methyltransferase</keyword>
<organism evidence="1 2">
    <name type="scientific">Anaerosporomusa subterranea</name>
    <dbReference type="NCBI Taxonomy" id="1794912"/>
    <lineage>
        <taxon>Bacteria</taxon>
        <taxon>Bacillati</taxon>
        <taxon>Bacillota</taxon>
        <taxon>Negativicutes</taxon>
        <taxon>Acetonemataceae</taxon>
        <taxon>Anaerosporomusa</taxon>
    </lineage>
</organism>
<keyword evidence="1" id="KW-0808">Transferase</keyword>
<evidence type="ECO:0000313" key="1">
    <source>
        <dbReference type="EMBL" id="KYZ74972.1"/>
    </source>
</evidence>
<dbReference type="InterPro" id="IPR021079">
    <property type="entry name" value="MeOH-cob_MeTrfase_bsu"/>
</dbReference>
<protein>
    <submittedName>
        <fullName evidence="1">Methanol--corrinoid methyltransferase</fullName>
    </submittedName>
</protein>
<name>A0A154BM26_ANASB</name>
<reference evidence="1 2" key="1">
    <citation type="submission" date="2016-02" db="EMBL/GenBank/DDBJ databases">
        <title>Anaerosporomusa subterraneum gen. nov., sp. nov., a spore-forming obligate anaerobe isolated from saprolite.</title>
        <authorList>
            <person name="Choi J.K."/>
            <person name="Shah M."/>
            <person name="Yee N."/>
        </authorList>
    </citation>
    <scope>NUCLEOTIDE SEQUENCE [LARGE SCALE GENOMIC DNA]</scope>
    <source>
        <strain evidence="1 2">RU4</strain>
    </source>
</reference>
<evidence type="ECO:0000313" key="2">
    <source>
        <dbReference type="Proteomes" id="UP000076268"/>
    </source>
</evidence>
<dbReference type="Proteomes" id="UP000076268">
    <property type="component" value="Unassembled WGS sequence"/>
</dbReference>
<proteinExistence type="predicted"/>
<dbReference type="GO" id="GO:0008168">
    <property type="term" value="F:methyltransferase activity"/>
    <property type="evidence" value="ECO:0007669"/>
    <property type="project" value="UniProtKB-KW"/>
</dbReference>
<sequence>MKKVNFTQLAYTDLDEFIYGSALRPVACRNGLVIGGGRILPEINFTLPDMLITETTMPDVLRQYKEIVEGACKRAKELETPGLVVELELLPPATYHPEWGVEITKVVRNIMNDYEQKHGLRSVLRITPVDIREDKRSPHMWRGSHWDAIMQTFAGCAKEGAELLSIESIGGKDIHDDAVMYCDIVKSLFALSVLGTRDMAKLWDSIVRIAAETGTIAAGDTACGFGNTAMVLADKRYVPKTFAAVVRVMTVVRSLVALERGAVGPHKDCGYEGVYIKAITGTPIAMEGKSSACAHLSHVGNIAAATADLWSNESVQNIKLLGGMAPTVSLEQLIYDCRLMNTAAKSGISHARLLRDWLTDSDSVLDPQAYVLRPDVAFRISQAIVQGGSHFERTKIAGLTAVNELKQAANAGNLIIDPKEIRWLDKIQAQLSKVTNDEEAFIREMTESCKSEKYDPAKYDLK</sequence>
<dbReference type="AlphaFoldDB" id="A0A154BM26"/>
<accession>A0A154BM26</accession>
<dbReference type="GO" id="GO:0032259">
    <property type="term" value="P:methylation"/>
    <property type="evidence" value="ECO:0007669"/>
    <property type="project" value="UniProtKB-KW"/>
</dbReference>
<dbReference type="Pfam" id="PF12176">
    <property type="entry name" value="MtaB"/>
    <property type="match status" value="1"/>
</dbReference>
<dbReference type="EMBL" id="LSGP01000026">
    <property type="protein sequence ID" value="KYZ74972.1"/>
    <property type="molecule type" value="Genomic_DNA"/>
</dbReference>
<keyword evidence="2" id="KW-1185">Reference proteome</keyword>
<gene>
    <name evidence="1" type="ORF">AXX12_15445</name>
</gene>